<dbReference type="EMBL" id="SRXT01000001">
    <property type="protein sequence ID" value="TGX56157.1"/>
    <property type="molecule type" value="Genomic_DNA"/>
</dbReference>
<reference evidence="1 2" key="1">
    <citation type="submission" date="2019-04" db="EMBL/GenBank/DDBJ databases">
        <title>Sphingomonas psychrotolerans sp. nov., isolated from soil in the Tianshan Mountains, Xinjiang, China.</title>
        <authorList>
            <person name="Luo Y."/>
            <person name="Sheng H."/>
        </authorList>
    </citation>
    <scope>NUCLEOTIDE SEQUENCE [LARGE SCALE GENOMIC DNA]</scope>
    <source>
        <strain evidence="1 2">ZFGT-11</strain>
    </source>
</reference>
<comment type="caution">
    <text evidence="1">The sequence shown here is derived from an EMBL/GenBank/DDBJ whole genome shotgun (WGS) entry which is preliminary data.</text>
</comment>
<organism evidence="1 2">
    <name type="scientific">Sphingomonas gei</name>
    <dbReference type="NCBI Taxonomy" id="1395960"/>
    <lineage>
        <taxon>Bacteria</taxon>
        <taxon>Pseudomonadati</taxon>
        <taxon>Pseudomonadota</taxon>
        <taxon>Alphaproteobacteria</taxon>
        <taxon>Sphingomonadales</taxon>
        <taxon>Sphingomonadaceae</taxon>
        <taxon>Sphingomonas</taxon>
    </lineage>
</organism>
<keyword evidence="2" id="KW-1185">Reference proteome</keyword>
<dbReference type="RefSeq" id="WP_135962356.1">
    <property type="nucleotide sequence ID" value="NZ_SRXT01000001.1"/>
</dbReference>
<sequence length="363" mass="40369">MSTEITGKAAFEAIRYAQLWEDADILCQAIGQRPGGTLVSIGSAGDNALAMLLCDPAQVVAVDLSAAQVACVRLRIAAWPLLSHPELLELLGFSRSDRRGALLDRVLAACDPVTAGFWTPLRDQVVRYGAGAIGKFERYFRIFRKYLLPLVHSRRTIDAIFEPRSEVERATFLARWNNRRWRWLLKGFFSRTAMGALGRDPAFFDHVEGSASDHVARRIEHAFVANDPVANPYLRWIMTGNHGPVLPLAFRPEHHATIAARIDRLIVVEGTIEDMAAGGLQADGWNLSDIFEYMSPAAFEETYAGILAASRPGARLVYWNMMVPRSAPACFADRIVPRPDIAAPLGARDKAFFYSRFVVEDVR</sequence>
<gene>
    <name evidence="1" type="ORF">E5A73_03400</name>
</gene>
<dbReference type="Pfam" id="PF11899">
    <property type="entry name" value="DUF3419"/>
    <property type="match status" value="1"/>
</dbReference>
<evidence type="ECO:0000313" key="1">
    <source>
        <dbReference type="EMBL" id="TGX56157.1"/>
    </source>
</evidence>
<name>A0A4S1XJC5_9SPHN</name>
<dbReference type="Proteomes" id="UP000306147">
    <property type="component" value="Unassembled WGS sequence"/>
</dbReference>
<dbReference type="SUPFAM" id="SSF53335">
    <property type="entry name" value="S-adenosyl-L-methionine-dependent methyltransferases"/>
    <property type="match status" value="1"/>
</dbReference>
<dbReference type="PANTHER" id="PTHR47473">
    <property type="entry name" value="BTA1P"/>
    <property type="match status" value="1"/>
</dbReference>
<dbReference type="InterPro" id="IPR029063">
    <property type="entry name" value="SAM-dependent_MTases_sf"/>
</dbReference>
<dbReference type="AlphaFoldDB" id="A0A4S1XJC5"/>
<proteinExistence type="predicted"/>
<dbReference type="PANTHER" id="PTHR47473:SF1">
    <property type="entry name" value="METHYLTRANSFERASE DOMAIN-CONTAINING PROTEIN"/>
    <property type="match status" value="1"/>
</dbReference>
<dbReference type="InterPro" id="IPR021829">
    <property type="entry name" value="DUF3419"/>
</dbReference>
<accession>A0A4S1XJC5</accession>
<dbReference type="OrthoDB" id="1522784at2"/>
<protein>
    <submittedName>
        <fullName evidence="1">DUF3419 family protein</fullName>
    </submittedName>
</protein>
<evidence type="ECO:0000313" key="2">
    <source>
        <dbReference type="Proteomes" id="UP000306147"/>
    </source>
</evidence>